<evidence type="ECO:0000256" key="4">
    <source>
        <dbReference type="ARBA" id="ARBA00023306"/>
    </source>
</evidence>
<protein>
    <recommendedName>
        <fullName evidence="11">B-like cyclin</fullName>
    </recommendedName>
</protein>
<dbReference type="GO" id="GO:0051301">
    <property type="term" value="P:cell division"/>
    <property type="evidence" value="ECO:0007669"/>
    <property type="project" value="UniProtKB-KW"/>
</dbReference>
<accession>A0AAN7R3D8</accession>
<comment type="similarity">
    <text evidence="1">Belongs to the cyclin family. Cyclin D subfamily.</text>
</comment>
<feature type="region of interest" description="Disordered" evidence="6">
    <location>
        <begin position="363"/>
        <end position="398"/>
    </location>
</feature>
<evidence type="ECO:0000256" key="2">
    <source>
        <dbReference type="ARBA" id="ARBA00022618"/>
    </source>
</evidence>
<dbReference type="SMART" id="SM00385">
    <property type="entry name" value="CYCLIN"/>
    <property type="match status" value="1"/>
</dbReference>
<dbReference type="InterPro" id="IPR048258">
    <property type="entry name" value="Cyclins_cyclin-box"/>
</dbReference>
<keyword evidence="4" id="KW-0131">Cell cycle</keyword>
<evidence type="ECO:0000259" key="8">
    <source>
        <dbReference type="SMART" id="SM01332"/>
    </source>
</evidence>
<sequence length="398" mass="44966">MSTSYSDLRCEEEYSDGILSGDPLLQSCSSSELESLSVVDESITELIGNEKDFVPGLDYLARYRSQSLDASAREESVAWILKVQAYYGFQPLTAYLAVNYMDRFLCSHKLPQTDGWPMQLLSIACLSLAAKMEEPLVPSLLDLQIGGVKFIFESRTIRRMELLVLTILNWRLRSVTPLSFICFFACKVDPSGSCLSYLISRSTNIILSNIQGTPHETYNTFFFISLRNIIDIHDAVYSAESRQFPIPIITEPRFLEFRPSCMAAAAVLCAADEVPRPILHVNPEHAESWCDGLVKEEIAGCYRLMQSLALLKSDRRRRPRKVHPPFCVTTRLRVSRFSDDSTSSSSSISPPYKKRRKLNNSLWLDDEVTKEAPNDKTSNLEIRDGDGSTRDKSQGRLD</sequence>
<evidence type="ECO:0000259" key="7">
    <source>
        <dbReference type="SMART" id="SM00385"/>
    </source>
</evidence>
<dbReference type="PANTHER" id="PTHR10177">
    <property type="entry name" value="CYCLINS"/>
    <property type="match status" value="1"/>
</dbReference>
<dbReference type="Pfam" id="PF00134">
    <property type="entry name" value="Cyclin_N"/>
    <property type="match status" value="1"/>
</dbReference>
<evidence type="ECO:0000256" key="5">
    <source>
        <dbReference type="RuleBase" id="RU000383"/>
    </source>
</evidence>
<dbReference type="InterPro" id="IPR004367">
    <property type="entry name" value="Cyclin_C-dom"/>
</dbReference>
<evidence type="ECO:0000313" key="9">
    <source>
        <dbReference type="EMBL" id="KAK4785791.1"/>
    </source>
</evidence>
<name>A0AAN7R3D8_TRANT</name>
<feature type="domain" description="Cyclin C-terminal" evidence="8">
    <location>
        <begin position="175"/>
        <end position="340"/>
    </location>
</feature>
<dbReference type="InterPro" id="IPR006671">
    <property type="entry name" value="Cyclin_N"/>
</dbReference>
<dbReference type="SMART" id="SM01332">
    <property type="entry name" value="Cyclin_C"/>
    <property type="match status" value="1"/>
</dbReference>
<dbReference type="EMBL" id="JAXQNO010000013">
    <property type="protein sequence ID" value="KAK4785791.1"/>
    <property type="molecule type" value="Genomic_DNA"/>
</dbReference>
<evidence type="ECO:0000256" key="3">
    <source>
        <dbReference type="ARBA" id="ARBA00023127"/>
    </source>
</evidence>
<dbReference type="AlphaFoldDB" id="A0AAN7R3D8"/>
<feature type="domain" description="Cyclin-like" evidence="7">
    <location>
        <begin position="78"/>
        <end position="166"/>
    </location>
</feature>
<feature type="compositionally biased region" description="Basic and acidic residues" evidence="6">
    <location>
        <begin position="381"/>
        <end position="398"/>
    </location>
</feature>
<dbReference type="InterPro" id="IPR036915">
    <property type="entry name" value="Cyclin-like_sf"/>
</dbReference>
<dbReference type="PROSITE" id="PS00292">
    <property type="entry name" value="CYCLINS"/>
    <property type="match status" value="1"/>
</dbReference>
<dbReference type="Gene3D" id="1.10.472.10">
    <property type="entry name" value="Cyclin-like"/>
    <property type="match status" value="2"/>
</dbReference>
<dbReference type="Pfam" id="PF02984">
    <property type="entry name" value="Cyclin_C"/>
    <property type="match status" value="1"/>
</dbReference>
<dbReference type="Proteomes" id="UP001346149">
    <property type="component" value="Unassembled WGS sequence"/>
</dbReference>
<evidence type="ECO:0000256" key="6">
    <source>
        <dbReference type="SAM" id="MobiDB-lite"/>
    </source>
</evidence>
<comment type="caution">
    <text evidence="9">The sequence shown here is derived from an EMBL/GenBank/DDBJ whole genome shotgun (WGS) entry which is preliminary data.</text>
</comment>
<dbReference type="FunFam" id="1.10.472.10:FF:000034">
    <property type="entry name" value="D2/4-type cyclin"/>
    <property type="match status" value="1"/>
</dbReference>
<dbReference type="InterPro" id="IPR013763">
    <property type="entry name" value="Cyclin-like_dom"/>
</dbReference>
<organism evidence="9 10">
    <name type="scientific">Trapa natans</name>
    <name type="common">Water chestnut</name>
    <dbReference type="NCBI Taxonomy" id="22666"/>
    <lineage>
        <taxon>Eukaryota</taxon>
        <taxon>Viridiplantae</taxon>
        <taxon>Streptophyta</taxon>
        <taxon>Embryophyta</taxon>
        <taxon>Tracheophyta</taxon>
        <taxon>Spermatophyta</taxon>
        <taxon>Magnoliopsida</taxon>
        <taxon>eudicotyledons</taxon>
        <taxon>Gunneridae</taxon>
        <taxon>Pentapetalae</taxon>
        <taxon>rosids</taxon>
        <taxon>malvids</taxon>
        <taxon>Myrtales</taxon>
        <taxon>Lythraceae</taxon>
        <taxon>Trapa</taxon>
    </lineage>
</organism>
<evidence type="ECO:0000313" key="10">
    <source>
        <dbReference type="Proteomes" id="UP001346149"/>
    </source>
</evidence>
<dbReference type="InterPro" id="IPR039361">
    <property type="entry name" value="Cyclin"/>
</dbReference>
<gene>
    <name evidence="9" type="ORF">SAY86_002480</name>
</gene>
<keyword evidence="10" id="KW-1185">Reference proteome</keyword>
<keyword evidence="2" id="KW-0132">Cell division</keyword>
<proteinExistence type="inferred from homology"/>
<keyword evidence="3 5" id="KW-0195">Cyclin</keyword>
<evidence type="ECO:0000256" key="1">
    <source>
        <dbReference type="ARBA" id="ARBA00009065"/>
    </source>
</evidence>
<evidence type="ECO:0008006" key="11">
    <source>
        <dbReference type="Google" id="ProtNLM"/>
    </source>
</evidence>
<reference evidence="9 10" key="1">
    <citation type="journal article" date="2023" name="Hortic Res">
        <title>Pangenome of water caltrop reveals structural variations and asymmetric subgenome divergence after allopolyploidization.</title>
        <authorList>
            <person name="Zhang X."/>
            <person name="Chen Y."/>
            <person name="Wang L."/>
            <person name="Yuan Y."/>
            <person name="Fang M."/>
            <person name="Shi L."/>
            <person name="Lu R."/>
            <person name="Comes H.P."/>
            <person name="Ma Y."/>
            <person name="Chen Y."/>
            <person name="Huang G."/>
            <person name="Zhou Y."/>
            <person name="Zheng Z."/>
            <person name="Qiu Y."/>
        </authorList>
    </citation>
    <scope>NUCLEOTIDE SEQUENCE [LARGE SCALE GENOMIC DNA]</scope>
    <source>
        <strain evidence="9">F231</strain>
    </source>
</reference>
<dbReference type="CDD" id="cd20543">
    <property type="entry name" value="CYCLIN_AtCycD-like_rpt1"/>
    <property type="match status" value="1"/>
</dbReference>
<dbReference type="SUPFAM" id="SSF47954">
    <property type="entry name" value="Cyclin-like"/>
    <property type="match status" value="1"/>
</dbReference>